<gene>
    <name evidence="1" type="ORF">COCMIDRAFT_109711</name>
</gene>
<protein>
    <submittedName>
        <fullName evidence="1">Uncharacterized protein</fullName>
    </submittedName>
</protein>
<accession>W6YR15</accession>
<dbReference type="KEGG" id="bor:COCMIDRAFT_109711"/>
<proteinExistence type="predicted"/>
<sequence>MKSTRIFHSLHRADLAKRYKNTTPRECVTVPDTPCTYLSFSTACFLIVSIAHLITNPLKSYHVKF</sequence>
<keyword evidence="2" id="KW-1185">Reference proteome</keyword>
<evidence type="ECO:0000313" key="1">
    <source>
        <dbReference type="EMBL" id="EUC40075.1"/>
    </source>
</evidence>
<dbReference type="RefSeq" id="XP_007693409.1">
    <property type="nucleotide sequence ID" value="XM_007695219.1"/>
</dbReference>
<name>W6YR15_COCMI</name>
<dbReference type="GeneID" id="19119488"/>
<evidence type="ECO:0000313" key="2">
    <source>
        <dbReference type="Proteomes" id="UP000054032"/>
    </source>
</evidence>
<dbReference type="EMBL" id="KI964201">
    <property type="protein sequence ID" value="EUC40075.1"/>
    <property type="molecule type" value="Genomic_DNA"/>
</dbReference>
<dbReference type="HOGENOM" id="CLU_2849337_0_0_1"/>
<organism evidence="1 2">
    <name type="scientific">Bipolaris oryzae ATCC 44560</name>
    <dbReference type="NCBI Taxonomy" id="930090"/>
    <lineage>
        <taxon>Eukaryota</taxon>
        <taxon>Fungi</taxon>
        <taxon>Dikarya</taxon>
        <taxon>Ascomycota</taxon>
        <taxon>Pezizomycotina</taxon>
        <taxon>Dothideomycetes</taxon>
        <taxon>Pleosporomycetidae</taxon>
        <taxon>Pleosporales</taxon>
        <taxon>Pleosporineae</taxon>
        <taxon>Pleosporaceae</taxon>
        <taxon>Bipolaris</taxon>
    </lineage>
</organism>
<dbReference type="AlphaFoldDB" id="W6YR15"/>
<reference evidence="1 2" key="1">
    <citation type="journal article" date="2013" name="PLoS Genet.">
        <title>Comparative genome structure, secondary metabolite, and effector coding capacity across Cochliobolus pathogens.</title>
        <authorList>
            <person name="Condon B.J."/>
            <person name="Leng Y."/>
            <person name="Wu D."/>
            <person name="Bushley K.E."/>
            <person name="Ohm R.A."/>
            <person name="Otillar R."/>
            <person name="Martin J."/>
            <person name="Schackwitz W."/>
            <person name="Grimwood J."/>
            <person name="MohdZainudin N."/>
            <person name="Xue C."/>
            <person name="Wang R."/>
            <person name="Manning V.A."/>
            <person name="Dhillon B."/>
            <person name="Tu Z.J."/>
            <person name="Steffenson B.J."/>
            <person name="Salamov A."/>
            <person name="Sun H."/>
            <person name="Lowry S."/>
            <person name="LaButti K."/>
            <person name="Han J."/>
            <person name="Copeland A."/>
            <person name="Lindquist E."/>
            <person name="Barry K."/>
            <person name="Schmutz J."/>
            <person name="Baker S.E."/>
            <person name="Ciuffetti L.M."/>
            <person name="Grigoriev I.V."/>
            <person name="Zhong S."/>
            <person name="Turgeon B.G."/>
        </authorList>
    </citation>
    <scope>NUCLEOTIDE SEQUENCE [LARGE SCALE GENOMIC DNA]</scope>
    <source>
        <strain evidence="1 2">ATCC 44560</strain>
    </source>
</reference>
<dbReference type="Proteomes" id="UP000054032">
    <property type="component" value="Unassembled WGS sequence"/>
</dbReference>